<dbReference type="Gene3D" id="1.10.10.10">
    <property type="entry name" value="Winged helix-like DNA-binding domain superfamily/Winged helix DNA-binding domain"/>
    <property type="match status" value="1"/>
</dbReference>
<comment type="caution">
    <text evidence="9">The sequence shown here is derived from an EMBL/GenBank/DDBJ whole genome shotgun (WGS) entry which is preliminary data.</text>
</comment>
<dbReference type="InterPro" id="IPR036388">
    <property type="entry name" value="WH-like_DNA-bd_sf"/>
</dbReference>
<dbReference type="EMBL" id="CAJOBJ010124471">
    <property type="protein sequence ID" value="CAF4692414.1"/>
    <property type="molecule type" value="Genomic_DNA"/>
</dbReference>
<feature type="domain" description="Fork-head" evidence="7">
    <location>
        <begin position="1"/>
        <end position="63"/>
    </location>
</feature>
<dbReference type="GO" id="GO:0043565">
    <property type="term" value="F:sequence-specific DNA binding"/>
    <property type="evidence" value="ECO:0007669"/>
    <property type="project" value="InterPro"/>
</dbReference>
<evidence type="ECO:0000256" key="4">
    <source>
        <dbReference type="ARBA" id="ARBA00023163"/>
    </source>
</evidence>
<feature type="DNA-binding region" description="Fork-head" evidence="6">
    <location>
        <begin position="1"/>
        <end position="63"/>
    </location>
</feature>
<dbReference type="GO" id="GO:0005634">
    <property type="term" value="C:nucleus"/>
    <property type="evidence" value="ECO:0007669"/>
    <property type="project" value="UniProtKB-SubCell"/>
</dbReference>
<dbReference type="PANTHER" id="PTHR45881">
    <property type="entry name" value="CHECKPOINT SUPPRESSOR 1-LIKE, ISOFORM A-RELATED"/>
    <property type="match status" value="1"/>
</dbReference>
<dbReference type="PROSITE" id="PS00658">
    <property type="entry name" value="FORK_HEAD_2"/>
    <property type="match status" value="1"/>
</dbReference>
<evidence type="ECO:0000313" key="11">
    <source>
        <dbReference type="EMBL" id="CAF5010781.1"/>
    </source>
</evidence>
<reference evidence="9" key="1">
    <citation type="submission" date="2021-02" db="EMBL/GenBank/DDBJ databases">
        <authorList>
            <person name="Nowell W R."/>
        </authorList>
    </citation>
    <scope>NUCLEOTIDE SEQUENCE</scope>
</reference>
<evidence type="ECO:0000256" key="5">
    <source>
        <dbReference type="ARBA" id="ARBA00023242"/>
    </source>
</evidence>
<dbReference type="GO" id="GO:0003700">
    <property type="term" value="F:DNA-binding transcription factor activity"/>
    <property type="evidence" value="ECO:0007669"/>
    <property type="project" value="InterPro"/>
</dbReference>
<name>A0A8S3AHB5_9BILA</name>
<dbReference type="InterPro" id="IPR001766">
    <property type="entry name" value="Fork_head_dom"/>
</dbReference>
<evidence type="ECO:0000256" key="1">
    <source>
        <dbReference type="ARBA" id="ARBA00004123"/>
    </source>
</evidence>
<dbReference type="GO" id="GO:0006357">
    <property type="term" value="P:regulation of transcription by RNA polymerase II"/>
    <property type="evidence" value="ECO:0007669"/>
    <property type="project" value="UniProtKB-ARBA"/>
</dbReference>
<dbReference type="EMBL" id="CAJOBI010195861">
    <property type="protein sequence ID" value="CAF4976048.1"/>
    <property type="molecule type" value="Genomic_DNA"/>
</dbReference>
<dbReference type="Proteomes" id="UP000681720">
    <property type="component" value="Unassembled WGS sequence"/>
</dbReference>
<keyword evidence="3 6" id="KW-0238">DNA-binding</keyword>
<dbReference type="PRINTS" id="PR00053">
    <property type="entry name" value="FORKHEAD"/>
</dbReference>
<dbReference type="Proteomes" id="UP000676336">
    <property type="component" value="Unassembled WGS sequence"/>
</dbReference>
<sequence>SASDRQMTLSQIYNFISAQYPYYAANNRGWQNSIRHNLSLNRYFIRLARKENESGKGSFWRLD</sequence>
<dbReference type="SUPFAM" id="SSF46785">
    <property type="entry name" value="Winged helix' DNA-binding domain"/>
    <property type="match status" value="1"/>
</dbReference>
<dbReference type="InterPro" id="IPR036390">
    <property type="entry name" value="WH_DNA-bd_sf"/>
</dbReference>
<feature type="non-terminal residue" evidence="9">
    <location>
        <position position="1"/>
    </location>
</feature>
<dbReference type="EMBL" id="CAJOBI010127442">
    <property type="protein sequence ID" value="CAF4707923.1"/>
    <property type="molecule type" value="Genomic_DNA"/>
</dbReference>
<dbReference type="EMBL" id="CAJOBJ010210947">
    <property type="protein sequence ID" value="CAF5010781.1"/>
    <property type="molecule type" value="Genomic_DNA"/>
</dbReference>
<evidence type="ECO:0000259" key="7">
    <source>
        <dbReference type="PROSITE" id="PS50039"/>
    </source>
</evidence>
<keyword evidence="4" id="KW-0804">Transcription</keyword>
<evidence type="ECO:0000313" key="8">
    <source>
        <dbReference type="EMBL" id="CAF4692414.1"/>
    </source>
</evidence>
<keyword evidence="5 6" id="KW-0539">Nucleus</keyword>
<protein>
    <recommendedName>
        <fullName evidence="7">Fork-head domain-containing protein</fullName>
    </recommendedName>
</protein>
<keyword evidence="2" id="KW-0805">Transcription regulation</keyword>
<organism evidence="9 12">
    <name type="scientific">Rotaria magnacalcarata</name>
    <dbReference type="NCBI Taxonomy" id="392030"/>
    <lineage>
        <taxon>Eukaryota</taxon>
        <taxon>Metazoa</taxon>
        <taxon>Spiralia</taxon>
        <taxon>Gnathifera</taxon>
        <taxon>Rotifera</taxon>
        <taxon>Eurotatoria</taxon>
        <taxon>Bdelloidea</taxon>
        <taxon>Philodinida</taxon>
        <taxon>Philodinidae</taxon>
        <taxon>Rotaria</taxon>
    </lineage>
</organism>
<feature type="non-terminal residue" evidence="9">
    <location>
        <position position="63"/>
    </location>
</feature>
<evidence type="ECO:0000313" key="12">
    <source>
        <dbReference type="Proteomes" id="UP000676336"/>
    </source>
</evidence>
<comment type="subcellular location">
    <subcellularLocation>
        <location evidence="1 6">Nucleus</location>
    </subcellularLocation>
</comment>
<evidence type="ECO:0000256" key="2">
    <source>
        <dbReference type="ARBA" id="ARBA00023015"/>
    </source>
</evidence>
<proteinExistence type="predicted"/>
<dbReference type="InterPro" id="IPR030456">
    <property type="entry name" value="TF_fork_head_CS_2"/>
</dbReference>
<dbReference type="Pfam" id="PF00250">
    <property type="entry name" value="Forkhead"/>
    <property type="match status" value="1"/>
</dbReference>
<evidence type="ECO:0000313" key="10">
    <source>
        <dbReference type="EMBL" id="CAF4976048.1"/>
    </source>
</evidence>
<dbReference type="PROSITE" id="PS50039">
    <property type="entry name" value="FORK_HEAD_3"/>
    <property type="match status" value="1"/>
</dbReference>
<evidence type="ECO:0000256" key="6">
    <source>
        <dbReference type="PROSITE-ProRule" id="PRU00089"/>
    </source>
</evidence>
<gene>
    <name evidence="8" type="ORF">GIL414_LOCUS42726</name>
    <name evidence="11" type="ORF">GIL414_LOCUS57851</name>
    <name evidence="9" type="ORF">SMN809_LOCUS43312</name>
    <name evidence="10" type="ORF">SMN809_LOCUS55447</name>
</gene>
<accession>A0A8S3AHB5</accession>
<evidence type="ECO:0000313" key="9">
    <source>
        <dbReference type="EMBL" id="CAF4707923.1"/>
    </source>
</evidence>
<dbReference type="AlphaFoldDB" id="A0A8S3AHB5"/>
<dbReference type="SMART" id="SM00339">
    <property type="entry name" value="FH"/>
    <property type="match status" value="1"/>
</dbReference>
<evidence type="ECO:0000256" key="3">
    <source>
        <dbReference type="ARBA" id="ARBA00023125"/>
    </source>
</evidence>